<feature type="transmembrane region" description="Helical" evidence="1">
    <location>
        <begin position="388"/>
        <end position="416"/>
    </location>
</feature>
<protein>
    <submittedName>
        <fullName evidence="4">Resistant to fluoxetine 6-like</fullName>
    </submittedName>
</protein>
<feature type="transmembrane region" description="Helical" evidence="1">
    <location>
        <begin position="601"/>
        <end position="623"/>
    </location>
</feature>
<dbReference type="EMBL" id="OX597843">
    <property type="protein sequence ID" value="CAI9744290.1"/>
    <property type="molecule type" value="Genomic_DNA"/>
</dbReference>
<feature type="transmembrane region" description="Helical" evidence="1">
    <location>
        <begin position="709"/>
        <end position="731"/>
    </location>
</feature>
<evidence type="ECO:0000256" key="1">
    <source>
        <dbReference type="SAM" id="Phobius"/>
    </source>
</evidence>
<keyword evidence="1" id="KW-0472">Membrane</keyword>
<dbReference type="InterPro" id="IPR002656">
    <property type="entry name" value="Acyl_transf_3_dom"/>
</dbReference>
<feature type="domain" description="Nose resistant-to-fluoxetine protein N-terminal" evidence="3">
    <location>
        <begin position="97"/>
        <end position="226"/>
    </location>
</feature>
<name>A0AA36FMD6_OCTVU</name>
<feature type="transmembrane region" description="Helical" evidence="1">
    <location>
        <begin position="679"/>
        <end position="697"/>
    </location>
</feature>
<gene>
    <name evidence="4" type="ORF">OCTVUL_1B011339</name>
</gene>
<feature type="transmembrane region" description="Helical" evidence="1">
    <location>
        <begin position="530"/>
        <end position="552"/>
    </location>
</feature>
<dbReference type="Proteomes" id="UP001162480">
    <property type="component" value="Chromosome 30"/>
</dbReference>
<feature type="transmembrane region" description="Helical" evidence="1">
    <location>
        <begin position="499"/>
        <end position="518"/>
    </location>
</feature>
<evidence type="ECO:0000313" key="5">
    <source>
        <dbReference type="Proteomes" id="UP001162480"/>
    </source>
</evidence>
<keyword evidence="1" id="KW-0812">Transmembrane</keyword>
<reference evidence="4" key="1">
    <citation type="submission" date="2023-08" db="EMBL/GenBank/DDBJ databases">
        <authorList>
            <person name="Alioto T."/>
            <person name="Alioto T."/>
            <person name="Gomez Garrido J."/>
        </authorList>
    </citation>
    <scope>NUCLEOTIDE SEQUENCE</scope>
</reference>
<dbReference type="InterPro" id="IPR052728">
    <property type="entry name" value="O2_lipid_transport_reg"/>
</dbReference>
<feature type="transmembrane region" description="Helical" evidence="1">
    <location>
        <begin position="436"/>
        <end position="454"/>
    </location>
</feature>
<feature type="transmembrane region" description="Helical" evidence="1">
    <location>
        <begin position="643"/>
        <end position="667"/>
    </location>
</feature>
<keyword evidence="1" id="KW-1133">Transmembrane helix</keyword>
<dbReference type="GO" id="GO:0016747">
    <property type="term" value="F:acyltransferase activity, transferring groups other than amino-acyl groups"/>
    <property type="evidence" value="ECO:0007669"/>
    <property type="project" value="InterPro"/>
</dbReference>
<accession>A0AA36FMD6</accession>
<organism evidence="4 5">
    <name type="scientific">Octopus vulgaris</name>
    <name type="common">Common octopus</name>
    <dbReference type="NCBI Taxonomy" id="6645"/>
    <lineage>
        <taxon>Eukaryota</taxon>
        <taxon>Metazoa</taxon>
        <taxon>Spiralia</taxon>
        <taxon>Lophotrochozoa</taxon>
        <taxon>Mollusca</taxon>
        <taxon>Cephalopoda</taxon>
        <taxon>Coleoidea</taxon>
        <taxon>Octopodiformes</taxon>
        <taxon>Octopoda</taxon>
        <taxon>Incirrata</taxon>
        <taxon>Octopodidae</taxon>
        <taxon>Octopus</taxon>
    </lineage>
</organism>
<feature type="transmembrane region" description="Helical" evidence="1">
    <location>
        <begin position="356"/>
        <end position="376"/>
    </location>
</feature>
<dbReference type="SMART" id="SM00703">
    <property type="entry name" value="NRF"/>
    <property type="match status" value="1"/>
</dbReference>
<dbReference type="PANTHER" id="PTHR11161:SF0">
    <property type="entry name" value="O-ACYLTRANSFERASE LIKE PROTEIN"/>
    <property type="match status" value="1"/>
</dbReference>
<feature type="transmembrane region" description="Helical" evidence="1">
    <location>
        <begin position="241"/>
        <end position="264"/>
    </location>
</feature>
<dbReference type="AlphaFoldDB" id="A0AA36FMD6"/>
<dbReference type="Pfam" id="PF01757">
    <property type="entry name" value="Acyl_transf_3"/>
    <property type="match status" value="1"/>
</dbReference>
<proteinExistence type="predicted"/>
<evidence type="ECO:0000256" key="2">
    <source>
        <dbReference type="SAM" id="SignalP"/>
    </source>
</evidence>
<feature type="chain" id="PRO_5041460028" evidence="2">
    <location>
        <begin position="24"/>
        <end position="751"/>
    </location>
</feature>
<dbReference type="InterPro" id="IPR006621">
    <property type="entry name" value="Nose-resist-to-fluoxetine_N"/>
</dbReference>
<evidence type="ECO:0000313" key="4">
    <source>
        <dbReference type="EMBL" id="CAI9744290.1"/>
    </source>
</evidence>
<feature type="signal peptide" evidence="2">
    <location>
        <begin position="1"/>
        <end position="23"/>
    </location>
</feature>
<keyword evidence="2" id="KW-0732">Signal</keyword>
<evidence type="ECO:0000259" key="3">
    <source>
        <dbReference type="SMART" id="SM00703"/>
    </source>
</evidence>
<dbReference type="PANTHER" id="PTHR11161">
    <property type="entry name" value="O-ACYLTRANSFERASE"/>
    <property type="match status" value="1"/>
</dbReference>
<keyword evidence="5" id="KW-1185">Reference proteome</keyword>
<sequence length="751" mass="84930">MLLGLYFQTRVLLLLSLIAIVGSQFPQPPPYWEIWSSALTAIRNKTFLSKEASYLETVYNEFDPSFGAPGPSKVLLERAERLSSIDICEMLASLGINTKCCAHTGMIFSSVAKKETWALQMLDSFGKFPTGIMQGNIHMVGSYEECRAVKVAIPGNYTGHPALYRPFGPKYCQIIFQMKVEVMQVLATAPIQYGVCVPDTCSSKDLYLLINNGIHLLPFKSTKNYSALAYCEAEPSFDGKAIFSIVTCSLFLALLVFATLYHVTCYQDQVTQPKPAASNSTRHGVVINASVDPSDPDTHADDPDQADTVKLLPVVQKEPSLLGRILKCFSVYHNGSKLLNTDQAEGTLSCIHGVRFLSMAWVLIGHVYVFGIMIIMNPTISYDIIKGFAFQAIANALVSVDSFFLLSGLLVSYSTLRAMKANGGKMNWFYFYIHRFWRLTPPYMLLMMLYIPLFRYMGHGPFWPPQGFEKDYCKNSWYYNLFYINNFMPNASKTMCMGWSWYLANDMQFYWISPLIIIPLYKSAKLGHLVALLLLVAHFVTTAVIATLNHSVITFITQQQNDDFDEIYIKPYTRIGPYLIGMLYGYHLYSNQAKKFLNGYISCVLWSMATISAVAVLYGLYNIQNGAVVSQGVTVFYITVHRTVWGICLGWVIYACYTGYGGFVNTLLSWKALIPLSRLTYTAYLVHPLVLFFYFFSQMYPIYATQINMVFLIFGVMAVTFAMAFFLSMAFEAPMLGLEKLLLEKLRKRRR</sequence>
<dbReference type="Pfam" id="PF20146">
    <property type="entry name" value="NRF"/>
    <property type="match status" value="1"/>
</dbReference>